<dbReference type="AlphaFoldDB" id="A0A0K8SRN4"/>
<reference evidence="2" key="1">
    <citation type="submission" date="2014-09" db="EMBL/GenBank/DDBJ databases">
        <authorList>
            <person name="Magalhaes I.L.F."/>
            <person name="Oliveira U."/>
            <person name="Santos F.R."/>
            <person name="Vidigal T.H.D.A."/>
            <person name="Brescovit A.D."/>
            <person name="Santos A.J."/>
        </authorList>
    </citation>
    <scope>NUCLEOTIDE SEQUENCE</scope>
</reference>
<accession>A0A0K8SRN4</accession>
<feature type="region of interest" description="Disordered" evidence="1">
    <location>
        <begin position="144"/>
        <end position="250"/>
    </location>
</feature>
<protein>
    <submittedName>
        <fullName evidence="2">Uncharacterized protein</fullName>
    </submittedName>
</protein>
<feature type="compositionally biased region" description="Basic and acidic residues" evidence="1">
    <location>
        <begin position="178"/>
        <end position="188"/>
    </location>
</feature>
<feature type="compositionally biased region" description="Polar residues" evidence="1">
    <location>
        <begin position="333"/>
        <end position="342"/>
    </location>
</feature>
<feature type="compositionally biased region" description="Basic and acidic residues" evidence="1">
    <location>
        <begin position="144"/>
        <end position="165"/>
    </location>
</feature>
<proteinExistence type="predicted"/>
<feature type="region of interest" description="Disordered" evidence="1">
    <location>
        <begin position="1"/>
        <end position="42"/>
    </location>
</feature>
<organism evidence="2">
    <name type="scientific">Lygus hesperus</name>
    <name type="common">Western plant bug</name>
    <dbReference type="NCBI Taxonomy" id="30085"/>
    <lineage>
        <taxon>Eukaryota</taxon>
        <taxon>Metazoa</taxon>
        <taxon>Ecdysozoa</taxon>
        <taxon>Arthropoda</taxon>
        <taxon>Hexapoda</taxon>
        <taxon>Insecta</taxon>
        <taxon>Pterygota</taxon>
        <taxon>Neoptera</taxon>
        <taxon>Paraneoptera</taxon>
        <taxon>Hemiptera</taxon>
        <taxon>Heteroptera</taxon>
        <taxon>Panheteroptera</taxon>
        <taxon>Cimicomorpha</taxon>
        <taxon>Miridae</taxon>
        <taxon>Mirini</taxon>
        <taxon>Lygus</taxon>
    </lineage>
</organism>
<evidence type="ECO:0000313" key="2">
    <source>
        <dbReference type="EMBL" id="JAG55829.1"/>
    </source>
</evidence>
<evidence type="ECO:0000256" key="1">
    <source>
        <dbReference type="SAM" id="MobiDB-lite"/>
    </source>
</evidence>
<feature type="compositionally biased region" description="Basic and acidic residues" evidence="1">
    <location>
        <begin position="224"/>
        <end position="239"/>
    </location>
</feature>
<sequence>MKTKTANKGPKEPISRKPKRPDRKYIYGKEKTEDKKQRRPIQKNRFTSIEELQNPARNMSLELFGSLIFNLDEETSDLQISDSTGDYELRVSNDTLKEFKLKVLLGIDHRSKPKFTILLGDCQCYPELPEGTLDLQSRRRYVEEESISKRSDEKVNVEENEEHHPIGTGQAGDYMETQPEKDAEEPRIDVPAVDGGEISRSQLPEQGDADDELTQPSRKPARTKNVEKVGKQRSREHTKNSQVNRQRQYKMHNGASTYMNNLEGFIQFLMNDEICYSALADTRAPPNVTKVSRRIVGGRNLIKYSDGKEFLITFEEKDRNTEGKKRPEHKNESSSCPPNSVKSDSDDNLSTLRELLSASDDKTGRRLEEEARAREELIKANEFVETVKNEIIEWQARCEEAIDVTIVCNEEAVTSTEKPMENLNVEVSDVLKALQKVEDVYEDATSDSSNVAQADSLEQFFLELDEYEKMAVSKETNITVAAVEKGLAPENLNNGNTDATSGKSEVSHFQHRYVPPNTFKYDLSERHRTDVDGFRRTILF</sequence>
<dbReference type="EMBL" id="GBRD01009995">
    <property type="protein sequence ID" value="JAG55829.1"/>
    <property type="molecule type" value="Transcribed_RNA"/>
</dbReference>
<name>A0A0K8SRN4_LYGHE</name>
<feature type="compositionally biased region" description="Basic and acidic residues" evidence="1">
    <location>
        <begin position="318"/>
        <end position="332"/>
    </location>
</feature>
<feature type="compositionally biased region" description="Basic and acidic residues" evidence="1">
    <location>
        <begin position="23"/>
        <end position="36"/>
    </location>
</feature>
<feature type="region of interest" description="Disordered" evidence="1">
    <location>
        <begin position="318"/>
        <end position="347"/>
    </location>
</feature>